<keyword evidence="1" id="KW-0472">Membrane</keyword>
<keyword evidence="1" id="KW-0812">Transmembrane</keyword>
<feature type="transmembrane region" description="Helical" evidence="1">
    <location>
        <begin position="7"/>
        <end position="27"/>
    </location>
</feature>
<evidence type="ECO:0000313" key="4">
    <source>
        <dbReference type="Proteomes" id="UP000034302"/>
    </source>
</evidence>
<feature type="domain" description="LiaI-LiaF-like transmembrane region" evidence="2">
    <location>
        <begin position="7"/>
        <end position="51"/>
    </location>
</feature>
<sequence length="52" mass="6130">MKDNSKFIFGVFLVFLGLIFLMDQTGIFSPFRVSLWSIIWKFWPLVLIFLGT</sequence>
<dbReference type="EMBL" id="LBOV01000006">
    <property type="protein sequence ID" value="KKP44080.1"/>
    <property type="molecule type" value="Genomic_DNA"/>
</dbReference>
<feature type="transmembrane region" description="Helical" evidence="1">
    <location>
        <begin position="33"/>
        <end position="51"/>
    </location>
</feature>
<keyword evidence="1" id="KW-1133">Transmembrane helix</keyword>
<reference evidence="3 4" key="1">
    <citation type="journal article" date="2015" name="Nature">
        <title>rRNA introns, odd ribosomes, and small enigmatic genomes across a large radiation of phyla.</title>
        <authorList>
            <person name="Brown C.T."/>
            <person name="Hug L.A."/>
            <person name="Thomas B.C."/>
            <person name="Sharon I."/>
            <person name="Castelle C.J."/>
            <person name="Singh A."/>
            <person name="Wilkins M.J."/>
            <person name="Williams K.H."/>
            <person name="Banfield J.F."/>
        </authorList>
    </citation>
    <scope>NUCLEOTIDE SEQUENCE [LARGE SCALE GENOMIC DNA]</scope>
</reference>
<dbReference type="Proteomes" id="UP000034302">
    <property type="component" value="Unassembled WGS sequence"/>
</dbReference>
<evidence type="ECO:0000259" key="2">
    <source>
        <dbReference type="Pfam" id="PF18917"/>
    </source>
</evidence>
<protein>
    <recommendedName>
        <fullName evidence="2">LiaI-LiaF-like transmembrane region domain-containing protein</fullName>
    </recommendedName>
</protein>
<proteinExistence type="predicted"/>
<dbReference type="Pfam" id="PF18917">
    <property type="entry name" value="LiaI-LiaF-like_TM1"/>
    <property type="match status" value="1"/>
</dbReference>
<feature type="non-terminal residue" evidence="3">
    <location>
        <position position="52"/>
    </location>
</feature>
<dbReference type="InterPro" id="IPR043726">
    <property type="entry name" value="LiaI-LiaF-like_TM1"/>
</dbReference>
<accession>A0A0G0BYW4</accession>
<comment type="caution">
    <text evidence="3">The sequence shown here is derived from an EMBL/GenBank/DDBJ whole genome shotgun (WGS) entry which is preliminary data.</text>
</comment>
<gene>
    <name evidence="3" type="ORF">UR34_C0006G0001</name>
</gene>
<evidence type="ECO:0000313" key="3">
    <source>
        <dbReference type="EMBL" id="KKP44080.1"/>
    </source>
</evidence>
<name>A0A0G0BYW4_9BACT</name>
<organism evidence="3 4">
    <name type="scientific">candidate division WS6 bacterium GW2011_GWC1_33_20</name>
    <dbReference type="NCBI Taxonomy" id="1619089"/>
    <lineage>
        <taxon>Bacteria</taxon>
        <taxon>Candidatus Dojkabacteria</taxon>
    </lineage>
</organism>
<evidence type="ECO:0000256" key="1">
    <source>
        <dbReference type="SAM" id="Phobius"/>
    </source>
</evidence>
<dbReference type="AlphaFoldDB" id="A0A0G0BYW4"/>